<dbReference type="InterPro" id="IPR011009">
    <property type="entry name" value="Kinase-like_dom_sf"/>
</dbReference>
<dbReference type="InterPro" id="IPR051678">
    <property type="entry name" value="AGP_Transferase"/>
</dbReference>
<dbReference type="OrthoDB" id="10003767at2759"/>
<dbReference type="Gene3D" id="3.90.1200.10">
    <property type="match status" value="1"/>
</dbReference>
<dbReference type="Pfam" id="PF01636">
    <property type="entry name" value="APH"/>
    <property type="match status" value="1"/>
</dbReference>
<reference evidence="2" key="1">
    <citation type="submission" date="2016-03" db="EMBL/GenBank/DDBJ databases">
        <title>Draft genome sequence of Rosellinia necatrix.</title>
        <authorList>
            <person name="Kanematsu S."/>
        </authorList>
    </citation>
    <scope>NUCLEOTIDE SEQUENCE [LARGE SCALE GENOMIC DNA]</scope>
    <source>
        <strain evidence="2">W97</strain>
    </source>
</reference>
<evidence type="ECO:0000313" key="3">
    <source>
        <dbReference type="Proteomes" id="UP000054516"/>
    </source>
</evidence>
<dbReference type="PANTHER" id="PTHR21310:SF37">
    <property type="entry name" value="AMINOGLYCOSIDE PHOSPHOTRANSFERASE DOMAIN-CONTAINING PROTEIN"/>
    <property type="match status" value="1"/>
</dbReference>
<name>A0A1W2TKE6_ROSNE</name>
<accession>A0A1W2TKE6</accession>
<gene>
    <name evidence="2" type="ORF">SAMD00023353_1201500</name>
</gene>
<proteinExistence type="predicted"/>
<dbReference type="EMBL" id="DF977457">
    <property type="protein sequence ID" value="GAP88735.1"/>
    <property type="molecule type" value="Genomic_DNA"/>
</dbReference>
<dbReference type="SUPFAM" id="SSF56112">
    <property type="entry name" value="Protein kinase-like (PK-like)"/>
    <property type="match status" value="1"/>
</dbReference>
<dbReference type="OMA" id="ESTMAIT"/>
<dbReference type="InterPro" id="IPR002575">
    <property type="entry name" value="Aminoglycoside_PTrfase"/>
</dbReference>
<dbReference type="GO" id="GO:0016740">
    <property type="term" value="F:transferase activity"/>
    <property type="evidence" value="ECO:0007669"/>
    <property type="project" value="UniProtKB-KW"/>
</dbReference>
<keyword evidence="3" id="KW-1185">Reference proteome</keyword>
<dbReference type="PANTHER" id="PTHR21310">
    <property type="entry name" value="AMINOGLYCOSIDE PHOSPHOTRANSFERASE-RELATED-RELATED"/>
    <property type="match status" value="1"/>
</dbReference>
<sequence>MQSPGPQQLRDFIAKTRIHKERDAFIASISEEQVCNLASSHRRGDRCLCFKAPVRGSYNVCFFVKFDDGEKWVVRIPLAPCLAFGAKSKLESEIATMLVISERTSIPIPHIVAYRLGDDTKPLSSFLILKYVEGQKLSYDNVGSLSDAQQAHFYRSLAAIYIQLRRLEFPSVGCLRRHEDGPKVSKMITSIDINMQELEGLNPSNIQASYTNQDGTLASAGAYTSMLLQLADNAFAKSQCSVTDDEEQGADALYHLDIFRQYVEEWVDHRLDSGPFVLVHGDLEPFNLLVDDKMAVVCVLDWEWSRIVPLQFFKPPLWLANPDPTNLAYEVVYRRYLDRFDKFLAILRTLERDRYGNELLSNEWAEAKTNSGFLVANALENWTDIDWFAFRYINQKCYKGEDLQERIQAFMDEDITRKAFIAKKLREGIAYTAATETLKHKNKDDINIQAGFFSNINTNS</sequence>
<evidence type="ECO:0000313" key="2">
    <source>
        <dbReference type="EMBL" id="GAP88735.1"/>
    </source>
</evidence>
<evidence type="ECO:0000259" key="1">
    <source>
        <dbReference type="Pfam" id="PF01636"/>
    </source>
</evidence>
<keyword evidence="2" id="KW-0808">Transferase</keyword>
<dbReference type="Proteomes" id="UP000054516">
    <property type="component" value="Unassembled WGS sequence"/>
</dbReference>
<protein>
    <submittedName>
        <fullName evidence="2">Putative phosphotransferase enzyme family protein</fullName>
    </submittedName>
</protein>
<organism evidence="2">
    <name type="scientific">Rosellinia necatrix</name>
    <name type="common">White root-rot fungus</name>
    <dbReference type="NCBI Taxonomy" id="77044"/>
    <lineage>
        <taxon>Eukaryota</taxon>
        <taxon>Fungi</taxon>
        <taxon>Dikarya</taxon>
        <taxon>Ascomycota</taxon>
        <taxon>Pezizomycotina</taxon>
        <taxon>Sordariomycetes</taxon>
        <taxon>Xylariomycetidae</taxon>
        <taxon>Xylariales</taxon>
        <taxon>Xylariaceae</taxon>
        <taxon>Rosellinia</taxon>
    </lineage>
</organism>
<dbReference type="AlphaFoldDB" id="A0A1W2TKE6"/>
<feature type="domain" description="Aminoglycoside phosphotransferase" evidence="1">
    <location>
        <begin position="59"/>
        <end position="307"/>
    </location>
</feature>